<dbReference type="PANTHER" id="PTHR34075:SF5">
    <property type="entry name" value="BLR3430 PROTEIN"/>
    <property type="match status" value="1"/>
</dbReference>
<accession>A0ABU7L610</accession>
<comment type="caution">
    <text evidence="2">The sequence shown here is derived from an EMBL/GenBank/DDBJ whole genome shotgun (WGS) entry which is preliminary data.</text>
</comment>
<dbReference type="PANTHER" id="PTHR34075">
    <property type="entry name" value="BLR3430 PROTEIN"/>
    <property type="match status" value="1"/>
</dbReference>
<dbReference type="EMBL" id="JAUTXY010000002">
    <property type="protein sequence ID" value="MEE2056968.1"/>
    <property type="molecule type" value="Genomic_DNA"/>
</dbReference>
<name>A0ABU7L610_9NOCA</name>
<evidence type="ECO:0000313" key="2">
    <source>
        <dbReference type="EMBL" id="MEE2056968.1"/>
    </source>
</evidence>
<protein>
    <submittedName>
        <fullName evidence="2">OB-fold domain-containing protein</fullName>
    </submittedName>
</protein>
<dbReference type="SUPFAM" id="SSF50249">
    <property type="entry name" value="Nucleic acid-binding proteins"/>
    <property type="match status" value="1"/>
</dbReference>
<dbReference type="InterPro" id="IPR012340">
    <property type="entry name" value="NA-bd_OB-fold"/>
</dbReference>
<feature type="domain" description="ChsH2 C-terminal OB-fold" evidence="1">
    <location>
        <begin position="29"/>
        <end position="91"/>
    </location>
</feature>
<sequence>MFPRCASCRRWHWYPGPGCPCGHDGDFEWRAVRGRGVIHSFTVVYRAFLPSGSAPPYTVALVEFEDAPGVRLVTNLVGEGADTPRIGDQVVLSPTVFETHTLPTFALERDRLIGERQP</sequence>
<evidence type="ECO:0000259" key="1">
    <source>
        <dbReference type="Pfam" id="PF01796"/>
    </source>
</evidence>
<keyword evidence="3" id="KW-1185">Reference proteome</keyword>
<proteinExistence type="predicted"/>
<organism evidence="2 3">
    <name type="scientific">Rhodococcus artemisiae</name>
    <dbReference type="NCBI Taxonomy" id="714159"/>
    <lineage>
        <taxon>Bacteria</taxon>
        <taxon>Bacillati</taxon>
        <taxon>Actinomycetota</taxon>
        <taxon>Actinomycetes</taxon>
        <taxon>Mycobacteriales</taxon>
        <taxon>Nocardiaceae</taxon>
        <taxon>Rhodococcus</taxon>
    </lineage>
</organism>
<dbReference type="InterPro" id="IPR052513">
    <property type="entry name" value="Thioester_dehydratase-like"/>
</dbReference>
<dbReference type="InterPro" id="IPR002878">
    <property type="entry name" value="ChsH2_C"/>
</dbReference>
<reference evidence="2 3" key="1">
    <citation type="submission" date="2023-07" db="EMBL/GenBank/DDBJ databases">
        <authorList>
            <person name="Girao M."/>
            <person name="Carvalho M.F."/>
        </authorList>
    </citation>
    <scope>NUCLEOTIDE SEQUENCE [LARGE SCALE GENOMIC DNA]</scope>
    <source>
        <strain evidence="2 3">YIM65754</strain>
    </source>
</reference>
<evidence type="ECO:0000313" key="3">
    <source>
        <dbReference type="Proteomes" id="UP001336020"/>
    </source>
</evidence>
<dbReference type="Proteomes" id="UP001336020">
    <property type="component" value="Unassembled WGS sequence"/>
</dbReference>
<dbReference type="Pfam" id="PF01796">
    <property type="entry name" value="OB_ChsH2_C"/>
    <property type="match status" value="1"/>
</dbReference>
<gene>
    <name evidence="2" type="ORF">Q7514_05430</name>
</gene>